<name>A0AAW3MVI7_9BURK</name>
<dbReference type="EMBL" id="LPBJ01000047">
    <property type="protein sequence ID" value="KVP97844.1"/>
    <property type="molecule type" value="Genomic_DNA"/>
</dbReference>
<organism evidence="1 2">
    <name type="scientific">Burkholderia ubonensis</name>
    <dbReference type="NCBI Taxonomy" id="101571"/>
    <lineage>
        <taxon>Bacteria</taxon>
        <taxon>Pseudomonadati</taxon>
        <taxon>Pseudomonadota</taxon>
        <taxon>Betaproteobacteria</taxon>
        <taxon>Burkholderiales</taxon>
        <taxon>Burkholderiaceae</taxon>
        <taxon>Burkholderia</taxon>
        <taxon>Burkholderia cepacia complex</taxon>
    </lineage>
</organism>
<gene>
    <name evidence="1" type="ORF">WJ96_04540</name>
</gene>
<comment type="caution">
    <text evidence="1">The sequence shown here is derived from an EMBL/GenBank/DDBJ whole genome shotgun (WGS) entry which is preliminary data.</text>
</comment>
<accession>A0AAW3MVI7</accession>
<keyword evidence="2" id="KW-1185">Reference proteome</keyword>
<dbReference type="Proteomes" id="UP000056453">
    <property type="component" value="Unassembled WGS sequence"/>
</dbReference>
<proteinExistence type="predicted"/>
<evidence type="ECO:0000313" key="1">
    <source>
        <dbReference type="EMBL" id="KVP97844.1"/>
    </source>
</evidence>
<reference evidence="1 2" key="1">
    <citation type="submission" date="2015-11" db="EMBL/GenBank/DDBJ databases">
        <title>Expanding the genomic diversity of Burkholderia species for the development of highly accurate diagnostics.</title>
        <authorList>
            <person name="Sahl J."/>
            <person name="Keim P."/>
            <person name="Wagner D."/>
        </authorList>
    </citation>
    <scope>NUCLEOTIDE SEQUENCE [LARGE SCALE GENOMIC DNA]</scope>
    <source>
        <strain evidence="1 2">MSMB1808WGS</strain>
    </source>
</reference>
<protein>
    <submittedName>
        <fullName evidence="1">Uncharacterized protein</fullName>
    </submittedName>
</protein>
<evidence type="ECO:0000313" key="2">
    <source>
        <dbReference type="Proteomes" id="UP000056453"/>
    </source>
</evidence>
<dbReference type="AlphaFoldDB" id="A0AAW3MVI7"/>
<sequence>MKGESKSYVLLDNGRVAVIKGARINGVGVARFLKENGFDLALPGDPMAVKLADYLDTQDGLELVESASIKKAQELQRELEGKTCTFVPFDGERPSVEVFVTPREGYGVVSFDLVNGFSSGTVETAFNVKSGLGSDLALSAGWLVGPTGDATKMPRNTEYGGPVEHAVFVMCNCGLGSFVGAPNLVMAGEDAGEDVEYPRGKLEMALNNGDHIRVGINGGDEPEVTYLRDGVALYTRTGLYGTRLGEAVGAIAAVMVRVAELDAAQVKKPSRKKAA</sequence>